<proteinExistence type="predicted"/>
<reference evidence="1 2" key="4">
    <citation type="journal article" date="2018" name="Environ. Microbiol. Rep.">
        <title>Phylogenetic distribution of roseobacticides in the Roseobacter group and their effect on microalgae.</title>
        <authorList>
            <person name="Sonnenschein E.C."/>
            <person name="Phippen C.B."/>
            <person name="Bentzon-Tilia M."/>
            <person name="Rasmussen S.A."/>
            <person name="Nielsen K.F."/>
            <person name="Gram L."/>
        </authorList>
    </citation>
    <scope>NUCLEOTIDE SEQUENCE [LARGE SCALE GENOMIC DNA]</scope>
    <source>
        <strain evidence="1 2">P36</strain>
    </source>
</reference>
<geneLocation type="plasmid" evidence="1 2">
    <name>pP36_f</name>
</geneLocation>
<reference evidence="1 2" key="1">
    <citation type="journal article" date="2017" name="Front. Microbiol.">
        <title>Phaeobacter piscinae sp. nov., a species of the Roseobacter group and potential aquaculture probiont.</title>
        <authorList>
            <person name="Sonnenschein E.C."/>
            <person name="Phippen C.B.W."/>
            <person name="Nielsen K.F."/>
            <person name="Mateiu R.V."/>
            <person name="Melchiorsen J."/>
            <person name="Gram L."/>
            <person name="Overmann J."/>
            <person name="Freese H.M."/>
        </authorList>
    </citation>
    <scope>NUCLEOTIDE SEQUENCE [LARGE SCALE GENOMIC DNA]</scope>
    <source>
        <strain evidence="1 2">P36</strain>
    </source>
</reference>
<reference evidence="1 2" key="2">
    <citation type="journal article" date="2017" name="Genome Biol. Evol.">
        <title>Trajectories and Drivers of Genome Evolution in Surface-Associated Marine Phaeobacter.</title>
        <authorList>
            <person name="Freese H.M."/>
            <person name="Sikorski J."/>
            <person name="Bunk B."/>
            <person name="Scheuner C."/>
            <person name="Meier-Kolthoff J.P."/>
            <person name="Sproer C."/>
            <person name="Gram L."/>
            <person name="Overmann J."/>
        </authorList>
    </citation>
    <scope>NUCLEOTIDE SEQUENCE [LARGE SCALE GENOMIC DNA]</scope>
    <source>
        <strain evidence="1 2">P36</strain>
    </source>
</reference>
<name>A0ABN5DW57_9RHOB</name>
<evidence type="ECO:0000313" key="2">
    <source>
        <dbReference type="Proteomes" id="UP000218891"/>
    </source>
</evidence>
<keyword evidence="1" id="KW-0614">Plasmid</keyword>
<dbReference type="EMBL" id="CP010649">
    <property type="protein sequence ID" value="ATG38138.1"/>
    <property type="molecule type" value="Genomic_DNA"/>
</dbReference>
<dbReference type="Proteomes" id="UP000218891">
    <property type="component" value="Plasmid pP36_f"/>
</dbReference>
<reference evidence="1 2" key="3">
    <citation type="journal article" date="2017" name="Int. J. Syst. Evol. Microbiol.">
        <title>Adaptation of Surface-Associated Bacteria to the Open Ocean: A Genomically Distinct Subpopulation of Phaeobacter gallaeciensis Colonizes Pacific Mesozooplankton.</title>
        <authorList>
            <person name="Freese H.M."/>
            <person name="Methner A."/>
            <person name="Overmann J."/>
        </authorList>
    </citation>
    <scope>NUCLEOTIDE SEQUENCE [LARGE SCALE GENOMIC DNA]</scope>
    <source>
        <strain evidence="1 2">P36</strain>
    </source>
</reference>
<evidence type="ECO:0000313" key="1">
    <source>
        <dbReference type="EMBL" id="ATG38138.1"/>
    </source>
</evidence>
<gene>
    <name evidence="1" type="ORF">PhaeoP36_04063</name>
</gene>
<protein>
    <recommendedName>
        <fullName evidence="3">Transposase</fullName>
    </recommendedName>
</protein>
<organism evidence="1 2">
    <name type="scientific">Phaeobacter piscinae</name>
    <dbReference type="NCBI Taxonomy" id="1580596"/>
    <lineage>
        <taxon>Bacteria</taxon>
        <taxon>Pseudomonadati</taxon>
        <taxon>Pseudomonadota</taxon>
        <taxon>Alphaproteobacteria</taxon>
        <taxon>Rhodobacterales</taxon>
        <taxon>Roseobacteraceae</taxon>
        <taxon>Phaeobacter</taxon>
    </lineage>
</organism>
<keyword evidence="2" id="KW-1185">Reference proteome</keyword>
<accession>A0ABN5DW57</accession>
<evidence type="ECO:0008006" key="3">
    <source>
        <dbReference type="Google" id="ProtNLM"/>
    </source>
</evidence>
<sequence length="53" mass="6356">MRYPSARKMNFKLYISELRPCRNQTWAAFVELLRKGFNPEENELLALKAINRQ</sequence>